<evidence type="ECO:0000256" key="2">
    <source>
        <dbReference type="SAM" id="Phobius"/>
    </source>
</evidence>
<accession>A0AAV4MJZ2</accession>
<evidence type="ECO:0000313" key="4">
    <source>
        <dbReference type="Proteomes" id="UP001054945"/>
    </source>
</evidence>
<dbReference type="EMBL" id="BPLR01019830">
    <property type="protein sequence ID" value="GIX72274.1"/>
    <property type="molecule type" value="Genomic_DNA"/>
</dbReference>
<evidence type="ECO:0000313" key="3">
    <source>
        <dbReference type="EMBL" id="GIX72274.1"/>
    </source>
</evidence>
<keyword evidence="2" id="KW-0472">Membrane</keyword>
<organism evidence="3 4">
    <name type="scientific">Caerostris extrusa</name>
    <name type="common">Bark spider</name>
    <name type="synonym">Caerostris bankana</name>
    <dbReference type="NCBI Taxonomy" id="172846"/>
    <lineage>
        <taxon>Eukaryota</taxon>
        <taxon>Metazoa</taxon>
        <taxon>Ecdysozoa</taxon>
        <taxon>Arthropoda</taxon>
        <taxon>Chelicerata</taxon>
        <taxon>Arachnida</taxon>
        <taxon>Araneae</taxon>
        <taxon>Araneomorphae</taxon>
        <taxon>Entelegynae</taxon>
        <taxon>Araneoidea</taxon>
        <taxon>Araneidae</taxon>
        <taxon>Caerostris</taxon>
    </lineage>
</organism>
<feature type="compositionally biased region" description="Polar residues" evidence="1">
    <location>
        <begin position="1"/>
        <end position="14"/>
    </location>
</feature>
<keyword evidence="2" id="KW-1133">Transmembrane helix</keyword>
<reference evidence="3 4" key="1">
    <citation type="submission" date="2021-06" db="EMBL/GenBank/DDBJ databases">
        <title>Caerostris extrusa draft genome.</title>
        <authorList>
            <person name="Kono N."/>
            <person name="Arakawa K."/>
        </authorList>
    </citation>
    <scope>NUCLEOTIDE SEQUENCE [LARGE SCALE GENOMIC DNA]</scope>
</reference>
<feature type="region of interest" description="Disordered" evidence="1">
    <location>
        <begin position="1"/>
        <end position="21"/>
    </location>
</feature>
<gene>
    <name evidence="3" type="ORF">CEXT_505731</name>
</gene>
<dbReference type="Proteomes" id="UP001054945">
    <property type="component" value="Unassembled WGS sequence"/>
</dbReference>
<dbReference type="AlphaFoldDB" id="A0AAV4MJZ2"/>
<comment type="caution">
    <text evidence="3">The sequence shown here is derived from an EMBL/GenBank/DDBJ whole genome shotgun (WGS) entry which is preliminary data.</text>
</comment>
<keyword evidence="4" id="KW-1185">Reference proteome</keyword>
<sequence>MVTRAASPQRTASGESRRPLKNGSDALVYQLWIDLRKTSVWAHISIQLLLVFGLQYVYGEDTQDERHKKQS</sequence>
<keyword evidence="2" id="KW-0812">Transmembrane</keyword>
<proteinExistence type="predicted"/>
<feature type="transmembrane region" description="Helical" evidence="2">
    <location>
        <begin position="40"/>
        <end position="59"/>
    </location>
</feature>
<evidence type="ECO:0000256" key="1">
    <source>
        <dbReference type="SAM" id="MobiDB-lite"/>
    </source>
</evidence>
<name>A0AAV4MJZ2_CAEEX</name>
<protein>
    <submittedName>
        <fullName evidence="3">Uncharacterized protein</fullName>
    </submittedName>
</protein>